<dbReference type="HAMAP" id="MF_01416">
    <property type="entry name" value="ATP_synth_delta_bact"/>
    <property type="match status" value="1"/>
</dbReference>
<sequence length="270" mass="29405">MQGPSRAALAQGRDELGRTLASVVDPAQVGEELFFVGQTLDSSASLRRAAADPSREVAAKQQLVERLFGGRVSEQTVGLVRTLVAQRWSAERDLAEAVDLLAVESVVVNAEQQGRIDQVEDDLFRFSRTVSGDAGLRDAYADRQRSGADKATLTRRLLEGKAAPESVRLAAHAAEHPRGRRFEKALESYVGVATRRREQLTALVTTATSLDESHQQRLQQALSDMYGKPVQINVVRDPEVVGGIRVQIGDEVIDGTIARRLDEARRGLAG</sequence>
<accession>A0ABT6C8E1</accession>
<reference evidence="8 9" key="1">
    <citation type="submission" date="2023-03" db="EMBL/GenBank/DDBJ databases">
        <title>YIM 133296 draft genome.</title>
        <authorList>
            <person name="Xiong L."/>
        </authorList>
    </citation>
    <scope>NUCLEOTIDE SEQUENCE [LARGE SCALE GENOMIC DNA]</scope>
    <source>
        <strain evidence="8 9">YIM 133296</strain>
    </source>
</reference>
<comment type="similarity">
    <text evidence="7">Belongs to the ATPase delta chain family.</text>
</comment>
<evidence type="ECO:0000256" key="2">
    <source>
        <dbReference type="ARBA" id="ARBA00022448"/>
    </source>
</evidence>
<protein>
    <recommendedName>
        <fullName evidence="7">ATP synthase subunit delta</fullName>
    </recommendedName>
    <alternativeName>
        <fullName evidence="7">ATP synthase F(1) sector subunit delta</fullName>
    </alternativeName>
    <alternativeName>
        <fullName evidence="7">F-type ATPase subunit delta</fullName>
        <shortName evidence="7">F-ATPase subunit delta</shortName>
    </alternativeName>
</protein>
<keyword evidence="4 7" id="KW-0406">Ion transport</keyword>
<dbReference type="NCBIfam" id="NF009967">
    <property type="entry name" value="PRK13430.1"/>
    <property type="match status" value="1"/>
</dbReference>
<dbReference type="Pfam" id="PF00213">
    <property type="entry name" value="OSCP"/>
    <property type="match status" value="2"/>
</dbReference>
<evidence type="ECO:0000256" key="3">
    <source>
        <dbReference type="ARBA" id="ARBA00022781"/>
    </source>
</evidence>
<dbReference type="InterPro" id="IPR000711">
    <property type="entry name" value="ATPase_OSCP/dsu"/>
</dbReference>
<evidence type="ECO:0000256" key="5">
    <source>
        <dbReference type="ARBA" id="ARBA00023136"/>
    </source>
</evidence>
<evidence type="ECO:0000256" key="1">
    <source>
        <dbReference type="ARBA" id="ARBA00004370"/>
    </source>
</evidence>
<evidence type="ECO:0000256" key="4">
    <source>
        <dbReference type="ARBA" id="ARBA00023065"/>
    </source>
</evidence>
<comment type="caution">
    <text evidence="8">The sequence shown here is derived from an EMBL/GenBank/DDBJ whole genome shotgun (WGS) entry which is preliminary data.</text>
</comment>
<evidence type="ECO:0000313" key="9">
    <source>
        <dbReference type="Proteomes" id="UP001528912"/>
    </source>
</evidence>
<keyword evidence="7" id="KW-1003">Cell membrane</keyword>
<dbReference type="EMBL" id="JAROAV010000031">
    <property type="protein sequence ID" value="MDF8265133.1"/>
    <property type="molecule type" value="Genomic_DNA"/>
</dbReference>
<keyword evidence="2 7" id="KW-0813">Transport</keyword>
<keyword evidence="6 7" id="KW-0066">ATP synthesis</keyword>
<gene>
    <name evidence="7" type="primary">atpH</name>
    <name evidence="8" type="ORF">P4R38_12830</name>
</gene>
<evidence type="ECO:0000256" key="6">
    <source>
        <dbReference type="ARBA" id="ARBA00023310"/>
    </source>
</evidence>
<keyword evidence="7" id="KW-0139">CF(1)</keyword>
<dbReference type="PRINTS" id="PR00125">
    <property type="entry name" value="ATPASEDELTA"/>
</dbReference>
<organism evidence="8 9">
    <name type="scientific">Luteipulveratus flavus</name>
    <dbReference type="NCBI Taxonomy" id="3031728"/>
    <lineage>
        <taxon>Bacteria</taxon>
        <taxon>Bacillati</taxon>
        <taxon>Actinomycetota</taxon>
        <taxon>Actinomycetes</taxon>
        <taxon>Micrococcales</taxon>
        <taxon>Dermacoccaceae</taxon>
        <taxon>Luteipulveratus</taxon>
    </lineage>
</organism>
<proteinExistence type="inferred from homology"/>
<dbReference type="RefSeq" id="WP_277192452.1">
    <property type="nucleotide sequence ID" value="NZ_JAROAV010000031.1"/>
</dbReference>
<comment type="function">
    <text evidence="7">F(1)F(0) ATP synthase produces ATP from ADP in the presence of a proton or sodium gradient. F-type ATPases consist of two structural domains, F(1) containing the extramembraneous catalytic core and F(0) containing the membrane proton channel, linked together by a central stalk and a peripheral stalk. During catalysis, ATP synthesis in the catalytic domain of F(1) is coupled via a rotary mechanism of the central stalk subunits to proton translocation.</text>
</comment>
<keyword evidence="5 7" id="KW-0472">Membrane</keyword>
<name>A0ABT6C8E1_9MICO</name>
<evidence type="ECO:0000256" key="7">
    <source>
        <dbReference type="HAMAP-Rule" id="MF_01416"/>
    </source>
</evidence>
<keyword evidence="3 7" id="KW-0375">Hydrogen ion transport</keyword>
<keyword evidence="9" id="KW-1185">Reference proteome</keyword>
<dbReference type="PANTHER" id="PTHR11910">
    <property type="entry name" value="ATP SYNTHASE DELTA CHAIN"/>
    <property type="match status" value="1"/>
</dbReference>
<comment type="function">
    <text evidence="7">This protein is part of the stalk that links CF(0) to CF(1). It either transmits conformational changes from CF(0) to CF(1) or is implicated in proton conduction.</text>
</comment>
<comment type="subcellular location">
    <subcellularLocation>
        <location evidence="7">Cell membrane</location>
        <topology evidence="7">Peripheral membrane protein</topology>
    </subcellularLocation>
    <subcellularLocation>
        <location evidence="1">Membrane</location>
    </subcellularLocation>
</comment>
<evidence type="ECO:0000313" key="8">
    <source>
        <dbReference type="EMBL" id="MDF8265133.1"/>
    </source>
</evidence>
<dbReference type="Proteomes" id="UP001528912">
    <property type="component" value="Unassembled WGS sequence"/>
</dbReference>